<evidence type="ECO:0000256" key="1">
    <source>
        <dbReference type="SAM" id="MobiDB-lite"/>
    </source>
</evidence>
<dbReference type="AlphaFoldDB" id="A0A6A6VQ91"/>
<gene>
    <name evidence="2" type="ORF">M011DRAFT_473266</name>
</gene>
<protein>
    <submittedName>
        <fullName evidence="2">Uncharacterized protein</fullName>
    </submittedName>
</protein>
<dbReference type="OrthoDB" id="5598843at2759"/>
<reference evidence="2" key="1">
    <citation type="journal article" date="2020" name="Stud. Mycol.">
        <title>101 Dothideomycetes genomes: a test case for predicting lifestyles and emergence of pathogens.</title>
        <authorList>
            <person name="Haridas S."/>
            <person name="Albert R."/>
            <person name="Binder M."/>
            <person name="Bloem J."/>
            <person name="Labutti K."/>
            <person name="Salamov A."/>
            <person name="Andreopoulos B."/>
            <person name="Baker S."/>
            <person name="Barry K."/>
            <person name="Bills G."/>
            <person name="Bluhm B."/>
            <person name="Cannon C."/>
            <person name="Castanera R."/>
            <person name="Culley D."/>
            <person name="Daum C."/>
            <person name="Ezra D."/>
            <person name="Gonzalez J."/>
            <person name="Henrissat B."/>
            <person name="Kuo A."/>
            <person name="Liang C."/>
            <person name="Lipzen A."/>
            <person name="Lutzoni F."/>
            <person name="Magnuson J."/>
            <person name="Mondo S."/>
            <person name="Nolan M."/>
            <person name="Ohm R."/>
            <person name="Pangilinan J."/>
            <person name="Park H.-J."/>
            <person name="Ramirez L."/>
            <person name="Alfaro M."/>
            <person name="Sun H."/>
            <person name="Tritt A."/>
            <person name="Yoshinaga Y."/>
            <person name="Zwiers L.-H."/>
            <person name="Turgeon B."/>
            <person name="Goodwin S."/>
            <person name="Spatafora J."/>
            <person name="Crous P."/>
            <person name="Grigoriev I."/>
        </authorList>
    </citation>
    <scope>NUCLEOTIDE SEQUENCE</scope>
    <source>
        <strain evidence="2">CBS 119925</strain>
    </source>
</reference>
<sequence>MSAGGENRWRRSGQQNRQNQDARSGTNTPTRDGGKHNSMAGVPGNVWGAGKGKTAAPAERGAPAPQAVSAEAEPHVPVHGFNAAEVKDFLKKRYMEAVADKPSAHYKVQGDSVAKRSSGAWGSRGNMSHLMPNGQDFMTQLKKQLAALEQKPSKT</sequence>
<organism evidence="2 3">
    <name type="scientific">Sporormia fimetaria CBS 119925</name>
    <dbReference type="NCBI Taxonomy" id="1340428"/>
    <lineage>
        <taxon>Eukaryota</taxon>
        <taxon>Fungi</taxon>
        <taxon>Dikarya</taxon>
        <taxon>Ascomycota</taxon>
        <taxon>Pezizomycotina</taxon>
        <taxon>Dothideomycetes</taxon>
        <taxon>Pleosporomycetidae</taxon>
        <taxon>Pleosporales</taxon>
        <taxon>Sporormiaceae</taxon>
        <taxon>Sporormia</taxon>
    </lineage>
</organism>
<dbReference type="EMBL" id="MU006561">
    <property type="protein sequence ID" value="KAF2751976.1"/>
    <property type="molecule type" value="Genomic_DNA"/>
</dbReference>
<evidence type="ECO:0000313" key="3">
    <source>
        <dbReference type="Proteomes" id="UP000799440"/>
    </source>
</evidence>
<dbReference type="Proteomes" id="UP000799440">
    <property type="component" value="Unassembled WGS sequence"/>
</dbReference>
<keyword evidence="3" id="KW-1185">Reference proteome</keyword>
<name>A0A6A6VQ91_9PLEO</name>
<proteinExistence type="predicted"/>
<feature type="region of interest" description="Disordered" evidence="1">
    <location>
        <begin position="1"/>
        <end position="73"/>
    </location>
</feature>
<accession>A0A6A6VQ91</accession>
<feature type="compositionally biased region" description="Polar residues" evidence="1">
    <location>
        <begin position="12"/>
        <end position="30"/>
    </location>
</feature>
<evidence type="ECO:0000313" key="2">
    <source>
        <dbReference type="EMBL" id="KAF2751976.1"/>
    </source>
</evidence>